<dbReference type="EMBL" id="CP063413">
    <property type="protein sequence ID" value="QSZ37561.1"/>
    <property type="molecule type" value="Genomic_DNA"/>
</dbReference>
<evidence type="ECO:0000313" key="2">
    <source>
        <dbReference type="EMBL" id="QSZ37561.1"/>
    </source>
</evidence>
<feature type="compositionally biased region" description="Basic and acidic residues" evidence="1">
    <location>
        <begin position="1"/>
        <end position="21"/>
    </location>
</feature>
<dbReference type="AlphaFoldDB" id="A0A8A3PRU8"/>
<organism evidence="2 3">
    <name type="scientific">Monilinia vaccinii-corymbosi</name>
    <dbReference type="NCBI Taxonomy" id="61207"/>
    <lineage>
        <taxon>Eukaryota</taxon>
        <taxon>Fungi</taxon>
        <taxon>Dikarya</taxon>
        <taxon>Ascomycota</taxon>
        <taxon>Pezizomycotina</taxon>
        <taxon>Leotiomycetes</taxon>
        <taxon>Helotiales</taxon>
        <taxon>Sclerotiniaceae</taxon>
        <taxon>Monilinia</taxon>
    </lineage>
</organism>
<dbReference type="Proteomes" id="UP000672032">
    <property type="component" value="Chromosome 9"/>
</dbReference>
<accession>A0A8A3PRU8</accession>
<feature type="compositionally biased region" description="Gly residues" evidence="1">
    <location>
        <begin position="53"/>
        <end position="69"/>
    </location>
</feature>
<gene>
    <name evidence="2" type="ORF">DSL72_008659</name>
</gene>
<feature type="compositionally biased region" description="Acidic residues" evidence="1">
    <location>
        <begin position="22"/>
        <end position="31"/>
    </location>
</feature>
<sequence length="104" mass="11012">MAEEQQRLGRVRAEHAEREGAEGEGDEEEGGESAGERLEGGEECGREDSEGDAGAGAGAGAAAGCGGGRSEMRKVVCVEEEERDEREGYADDVCEDEEDAQWEC</sequence>
<proteinExistence type="predicted"/>
<name>A0A8A3PRU8_9HELO</name>
<feature type="compositionally biased region" description="Acidic residues" evidence="1">
    <location>
        <begin position="78"/>
        <end position="104"/>
    </location>
</feature>
<keyword evidence="3" id="KW-1185">Reference proteome</keyword>
<feature type="region of interest" description="Disordered" evidence="1">
    <location>
        <begin position="1"/>
        <end position="104"/>
    </location>
</feature>
<reference evidence="2" key="1">
    <citation type="submission" date="2020-10" db="EMBL/GenBank/DDBJ databases">
        <title>Genome Sequence of Monilinia vaccinii-corymbosi Sheds Light on Mummy Berry Disease Infection of Blueberry and Mating Type.</title>
        <authorList>
            <person name="Yow A.G."/>
            <person name="Zhang Y."/>
            <person name="Bansal K."/>
            <person name="Eacker S.M."/>
            <person name="Sullivan S."/>
            <person name="Liachko I."/>
            <person name="Cubeta M.A."/>
            <person name="Rollins J.A."/>
            <person name="Ashrafi H."/>
        </authorList>
    </citation>
    <scope>NUCLEOTIDE SEQUENCE</scope>
    <source>
        <strain evidence="2">RL-1</strain>
    </source>
</reference>
<evidence type="ECO:0000256" key="1">
    <source>
        <dbReference type="SAM" id="MobiDB-lite"/>
    </source>
</evidence>
<evidence type="ECO:0000313" key="3">
    <source>
        <dbReference type="Proteomes" id="UP000672032"/>
    </source>
</evidence>
<protein>
    <submittedName>
        <fullName evidence="2">Uncharacterized protein</fullName>
    </submittedName>
</protein>
<feature type="compositionally biased region" description="Basic and acidic residues" evidence="1">
    <location>
        <begin position="34"/>
        <end position="48"/>
    </location>
</feature>